<protein>
    <submittedName>
        <fullName evidence="1">Uncharacterized protein</fullName>
    </submittedName>
</protein>
<organism evidence="1 2">
    <name type="scientific">Panicum virgatum</name>
    <name type="common">Blackwell switchgrass</name>
    <dbReference type="NCBI Taxonomy" id="38727"/>
    <lineage>
        <taxon>Eukaryota</taxon>
        <taxon>Viridiplantae</taxon>
        <taxon>Streptophyta</taxon>
        <taxon>Embryophyta</taxon>
        <taxon>Tracheophyta</taxon>
        <taxon>Spermatophyta</taxon>
        <taxon>Magnoliopsida</taxon>
        <taxon>Liliopsida</taxon>
        <taxon>Poales</taxon>
        <taxon>Poaceae</taxon>
        <taxon>PACMAD clade</taxon>
        <taxon>Panicoideae</taxon>
        <taxon>Panicodae</taxon>
        <taxon>Paniceae</taxon>
        <taxon>Panicinae</taxon>
        <taxon>Panicum</taxon>
        <taxon>Panicum sect. Hiantes</taxon>
    </lineage>
</organism>
<dbReference type="EMBL" id="CM029049">
    <property type="protein sequence ID" value="KAG2575983.1"/>
    <property type="molecule type" value="Genomic_DNA"/>
</dbReference>
<evidence type="ECO:0000313" key="2">
    <source>
        <dbReference type="Proteomes" id="UP000823388"/>
    </source>
</evidence>
<dbReference type="Proteomes" id="UP000823388">
    <property type="component" value="Chromosome 7K"/>
</dbReference>
<comment type="caution">
    <text evidence="1">The sequence shown here is derived from an EMBL/GenBank/DDBJ whole genome shotgun (WGS) entry which is preliminary data.</text>
</comment>
<dbReference type="AlphaFoldDB" id="A0A8T0QSG2"/>
<reference evidence="1" key="1">
    <citation type="submission" date="2020-05" db="EMBL/GenBank/DDBJ databases">
        <title>WGS assembly of Panicum virgatum.</title>
        <authorList>
            <person name="Lovell J.T."/>
            <person name="Jenkins J."/>
            <person name="Shu S."/>
            <person name="Juenger T.E."/>
            <person name="Schmutz J."/>
        </authorList>
    </citation>
    <scope>NUCLEOTIDE SEQUENCE</scope>
    <source>
        <strain evidence="1">AP13</strain>
    </source>
</reference>
<evidence type="ECO:0000313" key="1">
    <source>
        <dbReference type="EMBL" id="KAG2575983.1"/>
    </source>
</evidence>
<proteinExistence type="predicted"/>
<sequence>MEDWGKMELANLPKQVRRTKAAILTYTAWNICKARNREIKAEITLRRLACGGTVIH</sequence>
<accession>A0A8T0QSG2</accession>
<gene>
    <name evidence="1" type="ORF">PVAP13_7KG358201</name>
</gene>
<name>A0A8T0QSG2_PANVG</name>
<keyword evidence="2" id="KW-1185">Reference proteome</keyword>